<sequence>MIRRSLAILAVVALLGALVLAFLDDATHKPVPPQGDMLGTDSGESFAAYSERARTSLLDAPADQPVYALVTFTAPLTPAEAGDLLDDVARVNAMIVQLAAPFSLPEPVSGEGREDVFQRELDRIAASLQGVGTVPVPEHLDAVVVRDNGDTLRQLAEAPQVAALETLPADAAWGRFGVRPVEVP</sequence>
<dbReference type="STRING" id="1223515.B842_08635"/>
<reference evidence="1 2" key="1">
    <citation type="submission" date="2013-04" db="EMBL/GenBank/DDBJ databases">
        <title>Complete genome sequence of Corynebacterium humireducens DSM 45392(T), isolated from a wastewater-fed microbial fuel cell.</title>
        <authorList>
            <person name="Ruckert C."/>
            <person name="Albersmeier A."/>
            <person name="Kalinowski J."/>
        </authorList>
    </citation>
    <scope>NUCLEOTIDE SEQUENCE [LARGE SCALE GENOMIC DNA]</scope>
    <source>
        <strain evidence="2">MFC-5</strain>
    </source>
</reference>
<dbReference type="HOGENOM" id="CLU_090941_1_0_11"/>
<dbReference type="AlphaFoldDB" id="A0A0B5D427"/>
<dbReference type="OrthoDB" id="4424197at2"/>
<dbReference type="RefSeq" id="WP_040086196.1">
    <property type="nucleotide sequence ID" value="NZ_BCSU01000003.1"/>
</dbReference>
<dbReference type="EMBL" id="CP005286">
    <property type="protein sequence ID" value="AJE33576.1"/>
    <property type="molecule type" value="Genomic_DNA"/>
</dbReference>
<name>A0A0B5D427_9CORY</name>
<gene>
    <name evidence="1" type="ORF">B842_08635</name>
</gene>
<keyword evidence="2" id="KW-1185">Reference proteome</keyword>
<accession>A0A0B5D427</accession>
<dbReference type="Proteomes" id="UP000031524">
    <property type="component" value="Chromosome"/>
</dbReference>
<proteinExistence type="predicted"/>
<organism evidence="1 2">
    <name type="scientific">Corynebacterium humireducens NBRC 106098 = DSM 45392</name>
    <dbReference type="NCBI Taxonomy" id="1223515"/>
    <lineage>
        <taxon>Bacteria</taxon>
        <taxon>Bacillati</taxon>
        <taxon>Actinomycetota</taxon>
        <taxon>Actinomycetes</taxon>
        <taxon>Mycobacteriales</taxon>
        <taxon>Corynebacteriaceae</taxon>
        <taxon>Corynebacterium</taxon>
    </lineage>
</organism>
<dbReference type="KEGG" id="chm:B842_08635"/>
<evidence type="ECO:0000313" key="1">
    <source>
        <dbReference type="EMBL" id="AJE33576.1"/>
    </source>
</evidence>
<evidence type="ECO:0000313" key="2">
    <source>
        <dbReference type="Proteomes" id="UP000031524"/>
    </source>
</evidence>
<protein>
    <submittedName>
        <fullName evidence="1">Uncharacterized protein</fullName>
    </submittedName>
</protein>